<evidence type="ECO:0000313" key="3">
    <source>
        <dbReference type="Proteomes" id="UP000058925"/>
    </source>
</evidence>
<dbReference type="EMBL" id="CP012850">
    <property type="protein sequence ID" value="ALI34512.1"/>
    <property type="molecule type" value="Genomic_DNA"/>
</dbReference>
<dbReference type="GeneID" id="60420484"/>
<dbReference type="KEGG" id="taa:NMY3_00298"/>
<keyword evidence="3" id="KW-1185">Reference proteome</keyword>
<evidence type="ECO:0000256" key="1">
    <source>
        <dbReference type="SAM" id="MobiDB-lite"/>
    </source>
</evidence>
<name>A0A654M5T0_9ARCH</name>
<evidence type="ECO:0000313" key="2">
    <source>
        <dbReference type="EMBL" id="ALI34512.1"/>
    </source>
</evidence>
<accession>A0A654M5T0</accession>
<feature type="compositionally biased region" description="Polar residues" evidence="1">
    <location>
        <begin position="36"/>
        <end position="45"/>
    </location>
</feature>
<gene>
    <name evidence="2" type="ORF">NMY3_00298</name>
</gene>
<organism evidence="2 3">
    <name type="scientific">Candidatus Nitrosocosmicus oleophilus</name>
    <dbReference type="NCBI Taxonomy" id="1353260"/>
    <lineage>
        <taxon>Archaea</taxon>
        <taxon>Nitrososphaerota</taxon>
        <taxon>Nitrososphaeria</taxon>
        <taxon>Nitrososphaerales</taxon>
        <taxon>Nitrososphaeraceae</taxon>
        <taxon>Candidatus Nitrosocosmicus</taxon>
    </lineage>
</organism>
<protein>
    <submittedName>
        <fullName evidence="2">Uncharacterized protein</fullName>
    </submittedName>
</protein>
<dbReference type="Proteomes" id="UP000058925">
    <property type="component" value="Chromosome"/>
</dbReference>
<proteinExistence type="predicted"/>
<dbReference type="RefSeq" id="WP_196817153.1">
    <property type="nucleotide sequence ID" value="NZ_CP012850.1"/>
</dbReference>
<feature type="region of interest" description="Disordered" evidence="1">
    <location>
        <begin position="36"/>
        <end position="60"/>
    </location>
</feature>
<reference evidence="3" key="1">
    <citation type="submission" date="2015-10" db="EMBL/GenBank/DDBJ databases">
        <title>Niche specialization of a soil ammonia-oxidizing archaeon, Candidatus Nitrosocosmicus oleophilus.</title>
        <authorList>
            <person name="Jung M.-Y."/>
            <person name="Rhee S.-K."/>
        </authorList>
    </citation>
    <scope>NUCLEOTIDE SEQUENCE [LARGE SCALE GENOMIC DNA]</scope>
    <source>
        <strain evidence="3">MY3</strain>
    </source>
</reference>
<sequence>MEKVKILIVVLTLSIFGVIISSAGYAIPFVQATSSDGNNNAQTFSDDVPPSGDGNNNAQTFEGELLPQLSPSNEKVIQFEDTPTKTIAQSDNLQNPSIQADLNQSVLSSQKDVPDLQQSNPKQSKEKHDYIFELPNGEGCYWQTSIVSDAKWVSCTTKEADAAYKKQEAAKRPIEVEDDRARHSLQEFGNVLPPTQK</sequence>
<dbReference type="AlphaFoldDB" id="A0A654M5T0"/>